<feature type="region of interest" description="Disordered" evidence="5">
    <location>
        <begin position="1"/>
        <end position="66"/>
    </location>
</feature>
<feature type="domain" description="Tubulin/FtsZ 2-layer sandwich" evidence="7">
    <location>
        <begin position="335"/>
        <end position="451"/>
    </location>
</feature>
<evidence type="ECO:0000256" key="1">
    <source>
        <dbReference type="ARBA" id="ARBA00009690"/>
    </source>
</evidence>
<dbReference type="InterPro" id="IPR045061">
    <property type="entry name" value="FtsZ/CetZ"/>
</dbReference>
<keyword evidence="4" id="KW-0342">GTP-binding</keyword>
<dbReference type="InterPro" id="IPR037103">
    <property type="entry name" value="Tubulin/FtsZ-like_C"/>
</dbReference>
<evidence type="ECO:0000256" key="5">
    <source>
        <dbReference type="SAM" id="MobiDB-lite"/>
    </source>
</evidence>
<dbReference type="GO" id="GO:0003924">
    <property type="term" value="F:GTPase activity"/>
    <property type="evidence" value="ECO:0007669"/>
    <property type="project" value="InterPro"/>
</dbReference>
<dbReference type="NCBIfam" id="TIGR00065">
    <property type="entry name" value="ftsZ"/>
    <property type="match status" value="1"/>
</dbReference>
<dbReference type="GO" id="GO:0005525">
    <property type="term" value="F:GTP binding"/>
    <property type="evidence" value="ECO:0007669"/>
    <property type="project" value="UniProtKB-KW"/>
</dbReference>
<accession>A0A9W7AU05</accession>
<dbReference type="Proteomes" id="UP001165085">
    <property type="component" value="Unassembled WGS sequence"/>
</dbReference>
<dbReference type="OrthoDB" id="70257at2759"/>
<comment type="caution">
    <text evidence="8">The sequence shown here is derived from an EMBL/GenBank/DDBJ whole genome shotgun (WGS) entry which is preliminary data.</text>
</comment>
<keyword evidence="9" id="KW-1185">Reference proteome</keyword>
<dbReference type="InterPro" id="IPR024757">
    <property type="entry name" value="FtsZ_C"/>
</dbReference>
<reference evidence="9" key="1">
    <citation type="journal article" date="2023" name="Commun. Biol.">
        <title>Genome analysis of Parmales, the sister group of diatoms, reveals the evolutionary specialization of diatoms from phago-mixotrophs to photoautotrophs.</title>
        <authorList>
            <person name="Ban H."/>
            <person name="Sato S."/>
            <person name="Yoshikawa S."/>
            <person name="Yamada K."/>
            <person name="Nakamura Y."/>
            <person name="Ichinomiya M."/>
            <person name="Sato N."/>
            <person name="Blanc-Mathieu R."/>
            <person name="Endo H."/>
            <person name="Kuwata A."/>
            <person name="Ogata H."/>
        </authorList>
    </citation>
    <scope>NUCLEOTIDE SEQUENCE [LARGE SCALE GENOMIC DNA]</scope>
    <source>
        <strain evidence="9">NIES 3701</strain>
    </source>
</reference>
<evidence type="ECO:0000313" key="8">
    <source>
        <dbReference type="EMBL" id="GMH76576.1"/>
    </source>
</evidence>
<dbReference type="Gene3D" id="3.40.50.1440">
    <property type="entry name" value="Tubulin/FtsZ, GTPase domain"/>
    <property type="match status" value="1"/>
</dbReference>
<keyword evidence="3" id="KW-0547">Nucleotide-binding</keyword>
<dbReference type="GO" id="GO:0051301">
    <property type="term" value="P:cell division"/>
    <property type="evidence" value="ECO:0007669"/>
    <property type="project" value="TreeGrafter"/>
</dbReference>
<dbReference type="InterPro" id="IPR000158">
    <property type="entry name" value="Cell_div_FtsZ"/>
</dbReference>
<sequence length="451" mass="47508">MFASRAFASTLRPAFRNKSSLPQRALQALRDSTKGNDSAKSGNKLTDKKVKFTSPKPTLDTKLGNLKDPVKMSSASVKVEEEVAPAAPVSPPVDKTLETRKSAIETAQIIAQEDAKMSEKIETPAFEAPAMHASFAEFAPRIVVIGVGGAGGNAVNNMIARSLSGVEFLAVNTDAQHLSTTLTDNRLQIGQSVTAGLGCGANPDAGRMAAEESKDEILEKIKDAHMVFITAGMGGGTGTGAASVVADLCYKEGILTVGVVTKPFRFEGTHRMRLANEGVERLKECVDTMIVIPNQNLFQLVDPKTSLMDSFGLADDVLLAGVKSITDLMTNPGLINLDFADVQSVMSGMGNAMLGTGQSSGEDRAIAAAEQALCNPLLGDMGVKSAKGMLVNITGGKDMTLFEVDAAAQKLIEEVEDENANIIFGSAYDHSLEGSIRVSVVATGIEETKLK</sequence>
<dbReference type="GO" id="GO:0032153">
    <property type="term" value="C:cell division site"/>
    <property type="evidence" value="ECO:0007669"/>
    <property type="project" value="TreeGrafter"/>
</dbReference>
<dbReference type="SUPFAM" id="SSF52490">
    <property type="entry name" value="Tubulin nucleotide-binding domain-like"/>
    <property type="match status" value="1"/>
</dbReference>
<comment type="similarity">
    <text evidence="1">Belongs to the FtsZ family.</text>
</comment>
<evidence type="ECO:0000259" key="7">
    <source>
        <dbReference type="SMART" id="SM00865"/>
    </source>
</evidence>
<name>A0A9W7AU05_9STRA</name>
<dbReference type="EMBL" id="BRXY01000198">
    <property type="protein sequence ID" value="GMH76576.1"/>
    <property type="molecule type" value="Genomic_DNA"/>
</dbReference>
<dbReference type="Pfam" id="PF00091">
    <property type="entry name" value="Tubulin"/>
    <property type="match status" value="1"/>
</dbReference>
<evidence type="ECO:0000256" key="3">
    <source>
        <dbReference type="ARBA" id="ARBA00022741"/>
    </source>
</evidence>
<dbReference type="PRINTS" id="PR00423">
    <property type="entry name" value="CELLDVISFTSZ"/>
</dbReference>
<dbReference type="InterPro" id="IPR018316">
    <property type="entry name" value="Tubulin/FtsZ_2-layer-sand-dom"/>
</dbReference>
<evidence type="ECO:0000256" key="4">
    <source>
        <dbReference type="ARBA" id="ARBA00023134"/>
    </source>
</evidence>
<evidence type="ECO:0000259" key="6">
    <source>
        <dbReference type="SMART" id="SM00864"/>
    </source>
</evidence>
<dbReference type="Pfam" id="PF12327">
    <property type="entry name" value="FtsZ_C"/>
    <property type="match status" value="1"/>
</dbReference>
<feature type="domain" description="Tubulin/FtsZ GTPase" evidence="6">
    <location>
        <begin position="141"/>
        <end position="333"/>
    </location>
</feature>
<protein>
    <recommendedName>
        <fullName evidence="10">Cell division protein FtsZ</fullName>
    </recommendedName>
</protein>
<gene>
    <name evidence="8" type="ORF">TrST_g10086</name>
</gene>
<dbReference type="FunFam" id="3.30.1330.20:FF:000011">
    <property type="entry name" value="Cell division protein FtsZ"/>
    <property type="match status" value="1"/>
</dbReference>
<dbReference type="PANTHER" id="PTHR30314">
    <property type="entry name" value="CELL DIVISION PROTEIN FTSZ-RELATED"/>
    <property type="match status" value="1"/>
</dbReference>
<evidence type="ECO:0008006" key="10">
    <source>
        <dbReference type="Google" id="ProtNLM"/>
    </source>
</evidence>
<keyword evidence="2" id="KW-0963">Cytoplasm</keyword>
<dbReference type="InterPro" id="IPR008280">
    <property type="entry name" value="Tub_FtsZ_C"/>
</dbReference>
<dbReference type="SUPFAM" id="SSF55307">
    <property type="entry name" value="Tubulin C-terminal domain-like"/>
    <property type="match status" value="1"/>
</dbReference>
<evidence type="ECO:0000313" key="9">
    <source>
        <dbReference type="Proteomes" id="UP001165085"/>
    </source>
</evidence>
<evidence type="ECO:0000256" key="2">
    <source>
        <dbReference type="ARBA" id="ARBA00022490"/>
    </source>
</evidence>
<dbReference type="FunFam" id="3.40.50.1440:FF:000001">
    <property type="entry name" value="Cell division protein FtsZ"/>
    <property type="match status" value="1"/>
</dbReference>
<proteinExistence type="inferred from homology"/>
<dbReference type="InterPro" id="IPR036525">
    <property type="entry name" value="Tubulin/FtsZ_GTPase_sf"/>
</dbReference>
<dbReference type="HAMAP" id="MF_00909">
    <property type="entry name" value="FtsZ"/>
    <property type="match status" value="1"/>
</dbReference>
<feature type="compositionally biased region" description="Polar residues" evidence="5">
    <location>
        <begin position="35"/>
        <end position="44"/>
    </location>
</feature>
<dbReference type="PANTHER" id="PTHR30314:SF3">
    <property type="entry name" value="MITOCHONDRIAL DIVISION PROTEIN FSZA"/>
    <property type="match status" value="1"/>
</dbReference>
<dbReference type="InterPro" id="IPR003008">
    <property type="entry name" value="Tubulin_FtsZ_GTPase"/>
</dbReference>
<dbReference type="Gene3D" id="3.30.1330.20">
    <property type="entry name" value="Tubulin/FtsZ, C-terminal domain"/>
    <property type="match status" value="1"/>
</dbReference>
<organism evidence="8 9">
    <name type="scientific">Triparma strigata</name>
    <dbReference type="NCBI Taxonomy" id="1606541"/>
    <lineage>
        <taxon>Eukaryota</taxon>
        <taxon>Sar</taxon>
        <taxon>Stramenopiles</taxon>
        <taxon>Ochrophyta</taxon>
        <taxon>Bolidophyceae</taxon>
        <taxon>Parmales</taxon>
        <taxon>Triparmaceae</taxon>
        <taxon>Triparma</taxon>
    </lineage>
</organism>
<dbReference type="CDD" id="cd02201">
    <property type="entry name" value="FtsZ_type1"/>
    <property type="match status" value="1"/>
</dbReference>
<dbReference type="GO" id="GO:0005737">
    <property type="term" value="C:cytoplasm"/>
    <property type="evidence" value="ECO:0007669"/>
    <property type="project" value="TreeGrafter"/>
</dbReference>
<dbReference type="SMART" id="SM00864">
    <property type="entry name" value="Tubulin"/>
    <property type="match status" value="1"/>
</dbReference>
<dbReference type="AlphaFoldDB" id="A0A9W7AU05"/>
<dbReference type="SMART" id="SM00865">
    <property type="entry name" value="Tubulin_C"/>
    <property type="match status" value="1"/>
</dbReference>